<dbReference type="InterPro" id="IPR013324">
    <property type="entry name" value="RNA_pol_sigma_r3/r4-like"/>
</dbReference>
<reference evidence="8" key="1">
    <citation type="submission" date="2020-08" db="EMBL/GenBank/DDBJ databases">
        <title>Genome public.</title>
        <authorList>
            <person name="Liu C."/>
            <person name="Sun Q."/>
        </authorList>
    </citation>
    <scope>NUCLEOTIDE SEQUENCE</scope>
    <source>
        <strain evidence="8">NSJ-23</strain>
    </source>
</reference>
<dbReference type="PANTHER" id="PTHR43133">
    <property type="entry name" value="RNA POLYMERASE ECF-TYPE SIGMA FACTO"/>
    <property type="match status" value="1"/>
</dbReference>
<evidence type="ECO:0000259" key="7">
    <source>
        <dbReference type="Pfam" id="PF08281"/>
    </source>
</evidence>
<protein>
    <submittedName>
        <fullName evidence="8">Sigma-70 family RNA polymerase sigma factor</fullName>
    </submittedName>
</protein>
<dbReference type="SUPFAM" id="SSF88659">
    <property type="entry name" value="Sigma3 and sigma4 domains of RNA polymerase sigma factors"/>
    <property type="match status" value="1"/>
</dbReference>
<dbReference type="InterPro" id="IPR036388">
    <property type="entry name" value="WH-like_DNA-bd_sf"/>
</dbReference>
<dbReference type="InterPro" id="IPR013249">
    <property type="entry name" value="RNA_pol_sigma70_r4_t2"/>
</dbReference>
<sequence length="167" mass="19541">MDAKPLRTGGQVEDILVRYQNTVYGLALARTGSRADAEDVFQEVFLAYFQSNKAFRDEEHQKAWLLRTTINFCRRVTSSSWRKRTVPLSQREDRPLPFQSAEENSVWQAVMELEESLRVPIYLFYFQGLTTQEIARALSIRPGAVRMRLSRGRERLRQTLKGDYFDE</sequence>
<dbReference type="EMBL" id="JACOPO010000003">
    <property type="protein sequence ID" value="MBC5722405.1"/>
    <property type="molecule type" value="Genomic_DNA"/>
</dbReference>
<dbReference type="GO" id="GO:0006352">
    <property type="term" value="P:DNA-templated transcription initiation"/>
    <property type="evidence" value="ECO:0007669"/>
    <property type="project" value="InterPro"/>
</dbReference>
<evidence type="ECO:0000313" key="9">
    <source>
        <dbReference type="Proteomes" id="UP000628736"/>
    </source>
</evidence>
<name>A0A8J6M2Z7_9FIRM</name>
<dbReference type="GO" id="GO:0016987">
    <property type="term" value="F:sigma factor activity"/>
    <property type="evidence" value="ECO:0007669"/>
    <property type="project" value="UniProtKB-KW"/>
</dbReference>
<feature type="domain" description="RNA polymerase sigma-70 region 2" evidence="6">
    <location>
        <begin position="18"/>
        <end position="76"/>
    </location>
</feature>
<evidence type="ECO:0000256" key="5">
    <source>
        <dbReference type="ARBA" id="ARBA00023163"/>
    </source>
</evidence>
<dbReference type="GO" id="GO:0003677">
    <property type="term" value="F:DNA binding"/>
    <property type="evidence" value="ECO:0007669"/>
    <property type="project" value="UniProtKB-KW"/>
</dbReference>
<comment type="similarity">
    <text evidence="1">Belongs to the sigma-70 factor family. ECF subfamily.</text>
</comment>
<keyword evidence="5" id="KW-0804">Transcription</keyword>
<dbReference type="InterPro" id="IPR039425">
    <property type="entry name" value="RNA_pol_sigma-70-like"/>
</dbReference>
<keyword evidence="2" id="KW-0805">Transcription regulation</keyword>
<evidence type="ECO:0000256" key="1">
    <source>
        <dbReference type="ARBA" id="ARBA00010641"/>
    </source>
</evidence>
<dbReference type="Gene3D" id="1.10.1740.10">
    <property type="match status" value="1"/>
</dbReference>
<evidence type="ECO:0000256" key="3">
    <source>
        <dbReference type="ARBA" id="ARBA00023082"/>
    </source>
</evidence>
<gene>
    <name evidence="8" type="ORF">H8S11_06230</name>
</gene>
<keyword evidence="4" id="KW-0238">DNA-binding</keyword>
<evidence type="ECO:0000256" key="4">
    <source>
        <dbReference type="ARBA" id="ARBA00023125"/>
    </source>
</evidence>
<dbReference type="Pfam" id="PF04542">
    <property type="entry name" value="Sigma70_r2"/>
    <property type="match status" value="1"/>
</dbReference>
<dbReference type="InterPro" id="IPR007627">
    <property type="entry name" value="RNA_pol_sigma70_r2"/>
</dbReference>
<proteinExistence type="inferred from homology"/>
<evidence type="ECO:0000256" key="2">
    <source>
        <dbReference type="ARBA" id="ARBA00023015"/>
    </source>
</evidence>
<dbReference type="PANTHER" id="PTHR43133:SF8">
    <property type="entry name" value="RNA POLYMERASE SIGMA FACTOR HI_1459-RELATED"/>
    <property type="match status" value="1"/>
</dbReference>
<feature type="domain" description="RNA polymerase sigma factor 70 region 4 type 2" evidence="7">
    <location>
        <begin position="105"/>
        <end position="156"/>
    </location>
</feature>
<dbReference type="RefSeq" id="WP_147571749.1">
    <property type="nucleotide sequence ID" value="NZ_JACOPO010000003.1"/>
</dbReference>
<organism evidence="8 9">
    <name type="scientific">Flintibacter hominis</name>
    <dbReference type="NCBI Taxonomy" id="2763048"/>
    <lineage>
        <taxon>Bacteria</taxon>
        <taxon>Bacillati</taxon>
        <taxon>Bacillota</taxon>
        <taxon>Clostridia</taxon>
        <taxon>Eubacteriales</taxon>
        <taxon>Flintibacter</taxon>
    </lineage>
</organism>
<dbReference type="InterPro" id="IPR014284">
    <property type="entry name" value="RNA_pol_sigma-70_dom"/>
</dbReference>
<evidence type="ECO:0000259" key="6">
    <source>
        <dbReference type="Pfam" id="PF04542"/>
    </source>
</evidence>
<dbReference type="Pfam" id="PF08281">
    <property type="entry name" value="Sigma70_r4_2"/>
    <property type="match status" value="1"/>
</dbReference>
<dbReference type="CDD" id="cd06171">
    <property type="entry name" value="Sigma70_r4"/>
    <property type="match status" value="1"/>
</dbReference>
<accession>A0A8J6M2Z7</accession>
<keyword evidence="3" id="KW-0731">Sigma factor</keyword>
<evidence type="ECO:0000313" key="8">
    <source>
        <dbReference type="EMBL" id="MBC5722405.1"/>
    </source>
</evidence>
<keyword evidence="9" id="KW-1185">Reference proteome</keyword>
<dbReference type="Proteomes" id="UP000628736">
    <property type="component" value="Unassembled WGS sequence"/>
</dbReference>
<dbReference type="InterPro" id="IPR013325">
    <property type="entry name" value="RNA_pol_sigma_r2"/>
</dbReference>
<dbReference type="SUPFAM" id="SSF88946">
    <property type="entry name" value="Sigma2 domain of RNA polymerase sigma factors"/>
    <property type="match status" value="1"/>
</dbReference>
<dbReference type="NCBIfam" id="TIGR02937">
    <property type="entry name" value="sigma70-ECF"/>
    <property type="match status" value="1"/>
</dbReference>
<dbReference type="AlphaFoldDB" id="A0A8J6M2Z7"/>
<dbReference type="Gene3D" id="1.10.10.10">
    <property type="entry name" value="Winged helix-like DNA-binding domain superfamily/Winged helix DNA-binding domain"/>
    <property type="match status" value="1"/>
</dbReference>
<comment type="caution">
    <text evidence="8">The sequence shown here is derived from an EMBL/GenBank/DDBJ whole genome shotgun (WGS) entry which is preliminary data.</text>
</comment>